<dbReference type="SUPFAM" id="SSF54001">
    <property type="entry name" value="Cysteine proteinases"/>
    <property type="match status" value="1"/>
</dbReference>
<dbReference type="PANTHER" id="PTHR10589">
    <property type="entry name" value="UBIQUITIN CARBOXYL-TERMINAL HYDROLASE"/>
    <property type="match status" value="1"/>
</dbReference>
<dbReference type="InterPro" id="IPR041507">
    <property type="entry name" value="UCH_C"/>
</dbReference>
<dbReference type="PROSITE" id="PS52048">
    <property type="entry name" value="UCH_DOMAIN"/>
    <property type="match status" value="1"/>
</dbReference>
<comment type="catalytic activity">
    <reaction evidence="1 7 10 11">
        <text>Thiol-dependent hydrolysis of ester, thioester, amide, peptide and isopeptide bonds formed by the C-terminal Gly of ubiquitin (a 76-residue protein attached to proteins as an intracellular targeting signal).</text>
        <dbReference type="EC" id="3.4.19.12"/>
    </reaction>
</comment>
<keyword evidence="5 7" id="KW-0378">Hydrolase</keyword>
<evidence type="ECO:0000256" key="10">
    <source>
        <dbReference type="PROSITE-ProRule" id="PRU01393"/>
    </source>
</evidence>
<dbReference type="AlphaFoldDB" id="A0AAF0ASU4"/>
<evidence type="ECO:0000256" key="2">
    <source>
        <dbReference type="ARBA" id="ARBA00009326"/>
    </source>
</evidence>
<dbReference type="Pfam" id="PF01088">
    <property type="entry name" value="Peptidase_C12"/>
    <property type="match status" value="1"/>
</dbReference>
<dbReference type="CDD" id="cd09617">
    <property type="entry name" value="Peptidase_C12_UCH37_BAP1"/>
    <property type="match status" value="1"/>
</dbReference>
<dbReference type="Gene3D" id="3.40.532.10">
    <property type="entry name" value="Peptidase C12, ubiquitin carboxyl-terminal hydrolase"/>
    <property type="match status" value="1"/>
</dbReference>
<dbReference type="InterPro" id="IPR001578">
    <property type="entry name" value="Peptidase_C12_UCH"/>
</dbReference>
<accession>A0AAF0ASU4</accession>
<evidence type="ECO:0000259" key="12">
    <source>
        <dbReference type="PROSITE" id="PS52048"/>
    </source>
</evidence>
<dbReference type="PANTHER" id="PTHR10589:SF16">
    <property type="entry name" value="UBIQUITIN CARBOXYL-TERMINAL HYDROLASE ISOZYME L5"/>
    <property type="match status" value="1"/>
</dbReference>
<comment type="similarity">
    <text evidence="2 7 10 11">Belongs to the peptidase C12 family.</text>
</comment>
<name>A0AAF0ASU4_9SCHI</name>
<evidence type="ECO:0000256" key="4">
    <source>
        <dbReference type="ARBA" id="ARBA00022786"/>
    </source>
</evidence>
<evidence type="ECO:0000313" key="14">
    <source>
        <dbReference type="Proteomes" id="UP001212411"/>
    </source>
</evidence>
<dbReference type="Pfam" id="PF18031">
    <property type="entry name" value="UCH_C"/>
    <property type="match status" value="1"/>
</dbReference>
<dbReference type="Proteomes" id="UP001212411">
    <property type="component" value="Chromosome 1"/>
</dbReference>
<dbReference type="EMBL" id="CP115611">
    <property type="protein sequence ID" value="WBW71146.1"/>
    <property type="molecule type" value="Genomic_DNA"/>
</dbReference>
<feature type="site" description="Important for enzyme activity" evidence="9 10">
    <location>
        <position position="196"/>
    </location>
</feature>
<reference evidence="13 14" key="1">
    <citation type="journal article" date="2023" name="G3 (Bethesda)">
        <title>A high-quality reference genome for the fission yeast Schizosaccharomyces osmophilus.</title>
        <authorList>
            <person name="Jia G.S."/>
            <person name="Zhang W.C."/>
            <person name="Liang Y."/>
            <person name="Liu X.H."/>
            <person name="Rhind N."/>
            <person name="Pidoux A."/>
            <person name="Brysch-Herzberg M."/>
            <person name="Du L.L."/>
        </authorList>
    </citation>
    <scope>NUCLEOTIDE SEQUENCE [LARGE SCALE GENOMIC DNA]</scope>
    <source>
        <strain evidence="13 14">CBS 15793</strain>
    </source>
</reference>
<dbReference type="EC" id="3.4.19.12" evidence="7 11"/>
<feature type="site" description="Transition state stabilizer" evidence="10">
    <location>
        <position position="99"/>
    </location>
</feature>
<feature type="active site" description="Proton donor" evidence="8 10">
    <location>
        <position position="181"/>
    </location>
</feature>
<dbReference type="GO" id="GO:0006511">
    <property type="term" value="P:ubiquitin-dependent protein catabolic process"/>
    <property type="evidence" value="ECO:0007669"/>
    <property type="project" value="UniProtKB-UniRule"/>
</dbReference>
<dbReference type="KEGG" id="som:SOMG_01358"/>
<evidence type="ECO:0000256" key="3">
    <source>
        <dbReference type="ARBA" id="ARBA00022670"/>
    </source>
</evidence>
<gene>
    <name evidence="13" type="primary">uch2</name>
    <name evidence="13" type="ORF">SOMG_01358</name>
</gene>
<sequence>MCKPGQRFYTETFSRSLISAFIMSWTTIESDAGVFTDLIESLGVSGIEVEELYTLDEETLRNFSDIYGIIFLFKWKKPDGKPDGELDYESIDRIFFGQQVINNACATQALLSVLLNHNEEINLGPKLNEFREFTKLLPPDLKGEALGNSEDIRCAHNSFARSDPFVSDETKVATEDDDVYHFIAYTNIDNTFYELDGLQPAPINHGTCTKEEFPKRAVSTIQSRIGKYDPSEIRFNLMAISEDKRLTISNNSDLTEEEKAASIAAEDDKRAAWKRENQLRRHNFLGLIVELSKLMAKDRIAQNTWDTTIEEAKKMYTMEK</sequence>
<evidence type="ECO:0000256" key="9">
    <source>
        <dbReference type="PIRSR" id="PIRSR038120-2"/>
    </source>
</evidence>
<evidence type="ECO:0000256" key="6">
    <source>
        <dbReference type="ARBA" id="ARBA00022807"/>
    </source>
</evidence>
<evidence type="ECO:0000256" key="5">
    <source>
        <dbReference type="ARBA" id="ARBA00022801"/>
    </source>
</evidence>
<dbReference type="GO" id="GO:0005737">
    <property type="term" value="C:cytoplasm"/>
    <property type="evidence" value="ECO:0007669"/>
    <property type="project" value="TreeGrafter"/>
</dbReference>
<dbReference type="PIRSF" id="PIRSF038120">
    <property type="entry name" value="Ubiquitinyl_hydrolase_UCH37"/>
    <property type="match status" value="1"/>
</dbReference>
<dbReference type="FunFam" id="3.40.532.10:FF:000009">
    <property type="entry name" value="Ubiquitin carboxyl-terminal hydrolase"/>
    <property type="match status" value="1"/>
</dbReference>
<feature type="active site" description="Nucleophile" evidence="8 10">
    <location>
        <position position="105"/>
    </location>
</feature>
<dbReference type="InterPro" id="IPR038765">
    <property type="entry name" value="Papain-like_cys_pep_sf"/>
</dbReference>
<evidence type="ECO:0000256" key="1">
    <source>
        <dbReference type="ARBA" id="ARBA00000707"/>
    </source>
</evidence>
<keyword evidence="4 7" id="KW-0833">Ubl conjugation pathway</keyword>
<dbReference type="InterPro" id="IPR036959">
    <property type="entry name" value="Peptidase_C12_UCH_sf"/>
</dbReference>
<feature type="domain" description="UCH catalytic" evidence="12">
    <location>
        <begin position="24"/>
        <end position="242"/>
    </location>
</feature>
<evidence type="ECO:0000256" key="11">
    <source>
        <dbReference type="RuleBase" id="RU361215"/>
    </source>
</evidence>
<evidence type="ECO:0000256" key="8">
    <source>
        <dbReference type="PIRSR" id="PIRSR038120-1"/>
    </source>
</evidence>
<dbReference type="GO" id="GO:0016579">
    <property type="term" value="P:protein deubiquitination"/>
    <property type="evidence" value="ECO:0007669"/>
    <property type="project" value="InterPro"/>
</dbReference>
<evidence type="ECO:0000256" key="7">
    <source>
        <dbReference type="PIRNR" id="PIRNR038120"/>
    </source>
</evidence>
<organism evidence="13 14">
    <name type="scientific">Schizosaccharomyces osmophilus</name>
    <dbReference type="NCBI Taxonomy" id="2545709"/>
    <lineage>
        <taxon>Eukaryota</taxon>
        <taxon>Fungi</taxon>
        <taxon>Dikarya</taxon>
        <taxon>Ascomycota</taxon>
        <taxon>Taphrinomycotina</taxon>
        <taxon>Schizosaccharomycetes</taxon>
        <taxon>Schizosaccharomycetales</taxon>
        <taxon>Schizosaccharomycetaceae</taxon>
        <taxon>Schizosaccharomyces</taxon>
    </lineage>
</organism>
<dbReference type="GeneID" id="80874840"/>
<dbReference type="PRINTS" id="PR00707">
    <property type="entry name" value="UBCTHYDRLASE"/>
</dbReference>
<keyword evidence="14" id="KW-1185">Reference proteome</keyword>
<protein>
    <recommendedName>
        <fullName evidence="7 11">Ubiquitin carboxyl-terminal hydrolase</fullName>
        <ecNumber evidence="7 11">3.4.19.12</ecNumber>
    </recommendedName>
</protein>
<keyword evidence="6 7" id="KW-0788">Thiol protease</keyword>
<evidence type="ECO:0000313" key="13">
    <source>
        <dbReference type="EMBL" id="WBW71146.1"/>
    </source>
</evidence>
<dbReference type="InterPro" id="IPR017390">
    <property type="entry name" value="Ubiquitinyl_hydrolase_UCH37"/>
</dbReference>
<dbReference type="GO" id="GO:0004843">
    <property type="term" value="F:cysteine-type deubiquitinase activity"/>
    <property type="evidence" value="ECO:0007669"/>
    <property type="project" value="UniProtKB-UniRule"/>
</dbReference>
<proteinExistence type="inferred from homology"/>
<dbReference type="RefSeq" id="XP_056035389.1">
    <property type="nucleotide sequence ID" value="XM_056180151.1"/>
</dbReference>
<keyword evidence="3 7" id="KW-0645">Protease</keyword>